<dbReference type="Proteomes" id="UP000001059">
    <property type="component" value="Chromosome"/>
</dbReference>
<dbReference type="Pfam" id="PF03773">
    <property type="entry name" value="ArsP_1"/>
    <property type="match status" value="1"/>
</dbReference>
<name>D5E6K3_METMS</name>
<dbReference type="GO" id="GO:0005886">
    <property type="term" value="C:plasma membrane"/>
    <property type="evidence" value="ECO:0007669"/>
    <property type="project" value="UniProtKB-SubCell"/>
</dbReference>
<dbReference type="GeneID" id="8983458"/>
<feature type="transmembrane region" description="Helical" evidence="7">
    <location>
        <begin position="87"/>
        <end position="105"/>
    </location>
</feature>
<feature type="transmembrane region" description="Helical" evidence="7">
    <location>
        <begin position="152"/>
        <end position="170"/>
    </location>
</feature>
<evidence type="ECO:0000256" key="6">
    <source>
        <dbReference type="ARBA" id="ARBA00023136"/>
    </source>
</evidence>
<protein>
    <recommendedName>
        <fullName evidence="10">Permease</fullName>
    </recommendedName>
</protein>
<keyword evidence="3" id="KW-1003">Cell membrane</keyword>
<evidence type="ECO:0000256" key="5">
    <source>
        <dbReference type="ARBA" id="ARBA00022989"/>
    </source>
</evidence>
<reference evidence="8 9" key="1">
    <citation type="submission" date="2010-03" db="EMBL/GenBank/DDBJ databases">
        <title>The complete genome of Methanohalophilus mahii DSM 5219.</title>
        <authorList>
            <consortium name="US DOE Joint Genome Institute (JGI-PGF)"/>
            <person name="Lucas S."/>
            <person name="Copeland A."/>
            <person name="Lapidus A."/>
            <person name="Glavina del Rio T."/>
            <person name="Dalin E."/>
            <person name="Tice H."/>
            <person name="Bruce D."/>
            <person name="Goodwin L."/>
            <person name="Pitluck S."/>
            <person name="Kyrpides N."/>
            <person name="Mavromatis K."/>
            <person name="Ivanova N."/>
            <person name="Lykidis A."/>
            <person name="Saunders E."/>
            <person name="Brettin T."/>
            <person name="Detter J.C."/>
            <person name="Han C."/>
            <person name="Land M."/>
            <person name="Hauser L."/>
            <person name="Markowitz V."/>
            <person name="Cheng J.-F."/>
            <person name="Hugenholtz P."/>
            <person name="Woyke T."/>
            <person name="Wu D."/>
            <person name="Spring S."/>
            <person name="Schneider S."/>
            <person name="Schroeder M."/>
            <person name="Klenk H.-P."/>
            <person name="Eisen J.A."/>
        </authorList>
    </citation>
    <scope>NUCLEOTIDE SEQUENCE [LARGE SCALE GENOMIC DNA]</scope>
    <source>
        <strain evidence="9">ATCC 35705 / DSM 5219 / SLP</strain>
    </source>
</reference>
<evidence type="ECO:0000313" key="8">
    <source>
        <dbReference type="EMBL" id="ADE36791.1"/>
    </source>
</evidence>
<dbReference type="KEGG" id="mmh:Mmah_1288"/>
<dbReference type="OrthoDB" id="137527at2157"/>
<feature type="transmembrane region" description="Helical" evidence="7">
    <location>
        <begin position="12"/>
        <end position="33"/>
    </location>
</feature>
<evidence type="ECO:0000256" key="1">
    <source>
        <dbReference type="ARBA" id="ARBA00004651"/>
    </source>
</evidence>
<feature type="transmembrane region" description="Helical" evidence="7">
    <location>
        <begin position="53"/>
        <end position="75"/>
    </location>
</feature>
<dbReference type="AlphaFoldDB" id="D5E6K3"/>
<evidence type="ECO:0000313" key="9">
    <source>
        <dbReference type="Proteomes" id="UP000001059"/>
    </source>
</evidence>
<sequence precursor="true">MKQENKKQKIRIPLDVISLLALLVLTFALLSAYPEKRDPVTAVFASYLLEMMLILPAVMVIMGLFSVFVSDKAVVKHLGHSSGMRGFFTALFFGSLPTGPLYVAFPMASAMLSKGARISNIVVFLSAWACIKMPQELVELQFLGLEFMVARLILTIIFVGLMGIIIEWVMDRATEKVSG</sequence>
<dbReference type="RefSeq" id="WP_013037733.1">
    <property type="nucleotide sequence ID" value="NC_014002.1"/>
</dbReference>
<evidence type="ECO:0000256" key="3">
    <source>
        <dbReference type="ARBA" id="ARBA00022475"/>
    </source>
</evidence>
<evidence type="ECO:0000256" key="4">
    <source>
        <dbReference type="ARBA" id="ARBA00022692"/>
    </source>
</evidence>
<comment type="subcellular location">
    <subcellularLocation>
        <location evidence="1">Cell membrane</location>
        <topology evidence="1">Multi-pass membrane protein</topology>
    </subcellularLocation>
</comment>
<dbReference type="InterPro" id="IPR005524">
    <property type="entry name" value="DUF318"/>
</dbReference>
<keyword evidence="4 7" id="KW-0812">Transmembrane</keyword>
<proteinExistence type="inferred from homology"/>
<accession>D5E6K3</accession>
<dbReference type="HOGENOM" id="CLU_101297_0_1_2"/>
<comment type="similarity">
    <text evidence="2">Belongs to the UPF0718 family.</text>
</comment>
<keyword evidence="9" id="KW-1185">Reference proteome</keyword>
<dbReference type="STRING" id="547558.Mmah_1288"/>
<keyword evidence="6 7" id="KW-0472">Membrane</keyword>
<evidence type="ECO:0008006" key="10">
    <source>
        <dbReference type="Google" id="ProtNLM"/>
    </source>
</evidence>
<evidence type="ECO:0000256" key="7">
    <source>
        <dbReference type="SAM" id="Phobius"/>
    </source>
</evidence>
<dbReference type="EMBL" id="CP001994">
    <property type="protein sequence ID" value="ADE36791.1"/>
    <property type="molecule type" value="Genomic_DNA"/>
</dbReference>
<keyword evidence="5 7" id="KW-1133">Transmembrane helix</keyword>
<evidence type="ECO:0000256" key="2">
    <source>
        <dbReference type="ARBA" id="ARBA00006386"/>
    </source>
</evidence>
<organism evidence="8 9">
    <name type="scientific">Methanohalophilus mahii (strain ATCC 35705 / DSM 5219 / SLP)</name>
    <dbReference type="NCBI Taxonomy" id="547558"/>
    <lineage>
        <taxon>Archaea</taxon>
        <taxon>Methanobacteriati</taxon>
        <taxon>Methanobacteriota</taxon>
        <taxon>Stenosarchaea group</taxon>
        <taxon>Methanomicrobia</taxon>
        <taxon>Methanosarcinales</taxon>
        <taxon>Methanosarcinaceae</taxon>
        <taxon>Methanohalophilus</taxon>
    </lineage>
</organism>
<gene>
    <name evidence="8" type="ordered locus">Mmah_1288</name>
</gene>